<dbReference type="GO" id="GO:0015774">
    <property type="term" value="P:polysaccharide transport"/>
    <property type="evidence" value="ECO:0007669"/>
    <property type="project" value="InterPro"/>
</dbReference>
<protein>
    <submittedName>
        <fullName evidence="1">Putative capsule polysaccharide biosynthesis protein</fullName>
    </submittedName>
</protein>
<gene>
    <name evidence="1" type="ORF">EH105704_02_02360</name>
</gene>
<dbReference type="EMBL" id="BAFF01000002">
    <property type="protein sequence ID" value="GAB51207.1"/>
    <property type="molecule type" value="Genomic_DNA"/>
</dbReference>
<dbReference type="Proteomes" id="UP000010297">
    <property type="component" value="Unassembled WGS sequence"/>
</dbReference>
<sequence length="674" mass="74541">MLGIFSGGIWRIPFRESFIPGPHQKLSSQRPIPPGIDAVAVWGYRPSAHKPALLAEAAGLPVVRLEDGFIRSLGLGVNGCAPLSMVVDDRSMYYDASTPSALESLIQDTASNAPLFDDARQLMADIVRYDLSKYNQAAPWVADDAAGKQILVVDQTAGDVSVSKGNADASSFDAMLETARQEHPDARILVKVHPDVLCGKKAGYFASLRNDAQIQLVARDVSPQSLLRHVDKVYVVTSQYGFEALLAGKPVVCFGQPWYAGWGLTDDRHAGAAALAARRQPAPLESLFAAAYLRYTRYRCPVSGAPTDLRTVIDWLVLQRRHNLARSGHLWAPGLSLWKCSVLKPFLKTAENQLTFSKRDKGATAMVVWGTRGEEKWQAQAAQKSLPVWRMEDGYIRSSGLGSDLMAPLSLVLDKTGIYYDARRPSDLENLLNASALNPAQTERAQALRHSLVAHKLSKYNLGGAWQLPADAAGKRVLLVPGQVEDDASIITGTLSINTNRDLLRTVRERNPAAFIVYKPHPDVVVGNRKGDIAPHEQALWADCEARDADIIQCIQLADEVHTMTSLSGFEALLHGKPVYCYGMPFYAGWGLTHDEHTLTRRTRQLRLEDLIYQALIAYPTYIHPVRQEPMTVEEAVTLLSNMPRGEMRAENKKLSRLSRQIRKAKMFYQVKFG</sequence>
<evidence type="ECO:0000313" key="1">
    <source>
        <dbReference type="EMBL" id="GAB51207.1"/>
    </source>
</evidence>
<dbReference type="GeneID" id="92827042"/>
<dbReference type="CDD" id="cd16439">
    <property type="entry name" value="beta_Kdo_transferase_KpsC_2"/>
    <property type="match status" value="1"/>
</dbReference>
<dbReference type="RefSeq" id="WP_002434273.1">
    <property type="nucleotide sequence ID" value="NZ_BAFF01000002.1"/>
</dbReference>
<dbReference type="AlphaFoldDB" id="H5UZP9"/>
<dbReference type="InterPro" id="IPR007833">
    <property type="entry name" value="Capsule_polysaccharide_synth"/>
</dbReference>
<proteinExistence type="predicted"/>
<reference evidence="1 2" key="1">
    <citation type="submission" date="2012-02" db="EMBL/GenBank/DDBJ databases">
        <title>Whole genome shotgun sequence of Escherichia hermannii NBRC 105704.</title>
        <authorList>
            <person name="Yoshida I."/>
            <person name="Hosoyama A."/>
            <person name="Tsuchikane K."/>
            <person name="Katsumata H."/>
            <person name="Yamazaki S."/>
            <person name="Fujita N."/>
        </authorList>
    </citation>
    <scope>NUCLEOTIDE SEQUENCE [LARGE SCALE GENOMIC DNA]</scope>
    <source>
        <strain evidence="1 2">NBRC 105704</strain>
    </source>
</reference>
<dbReference type="CDD" id="cd16440">
    <property type="entry name" value="beta_Kdo_transferase_KpsC_1"/>
    <property type="match status" value="1"/>
</dbReference>
<dbReference type="eggNOG" id="COG3563">
    <property type="taxonomic scope" value="Bacteria"/>
</dbReference>
<keyword evidence="2" id="KW-1185">Reference proteome</keyword>
<organism evidence="1 2">
    <name type="scientific">Atlantibacter hermannii NBRC 105704</name>
    <dbReference type="NCBI Taxonomy" id="1115512"/>
    <lineage>
        <taxon>Bacteria</taxon>
        <taxon>Pseudomonadati</taxon>
        <taxon>Pseudomonadota</taxon>
        <taxon>Gammaproteobacteria</taxon>
        <taxon>Enterobacterales</taxon>
        <taxon>Enterobacteriaceae</taxon>
        <taxon>Atlantibacter</taxon>
    </lineage>
</organism>
<name>H5UZP9_ATLHE</name>
<evidence type="ECO:0000313" key="2">
    <source>
        <dbReference type="Proteomes" id="UP000010297"/>
    </source>
</evidence>
<comment type="caution">
    <text evidence="1">The sequence shown here is derived from an EMBL/GenBank/DDBJ whole genome shotgun (WGS) entry which is preliminary data.</text>
</comment>
<accession>H5UZP9</accession>
<dbReference type="SUPFAM" id="SSF53756">
    <property type="entry name" value="UDP-Glycosyltransferase/glycogen phosphorylase"/>
    <property type="match status" value="1"/>
</dbReference>
<dbReference type="GO" id="GO:0000271">
    <property type="term" value="P:polysaccharide biosynthetic process"/>
    <property type="evidence" value="ECO:0007669"/>
    <property type="project" value="InterPro"/>
</dbReference>
<dbReference type="Pfam" id="PF05159">
    <property type="entry name" value="Capsule_synth"/>
    <property type="match status" value="3"/>
</dbReference>